<evidence type="ECO:0000313" key="3">
    <source>
        <dbReference type="Proteomes" id="UP000231279"/>
    </source>
</evidence>
<reference evidence="3" key="1">
    <citation type="journal article" date="2018" name="Gigascience">
        <title>Genome assembly of the Pink Ipe (Handroanthus impetiginosus, Bignoniaceae), a highly valued, ecologically keystone Neotropical timber forest tree.</title>
        <authorList>
            <person name="Silva-Junior O.B."/>
            <person name="Grattapaglia D."/>
            <person name="Novaes E."/>
            <person name="Collevatti R.G."/>
        </authorList>
    </citation>
    <scope>NUCLEOTIDE SEQUENCE [LARGE SCALE GENOMIC DNA]</scope>
    <source>
        <strain evidence="3">cv. UFG-1</strain>
    </source>
</reference>
<dbReference type="PANTHER" id="PTHR34282:SF1">
    <property type="entry name" value="DUF3741 DOMAIN-CONTAINING PROTEIN"/>
    <property type="match status" value="1"/>
</dbReference>
<feature type="region of interest" description="Disordered" evidence="1">
    <location>
        <begin position="22"/>
        <end position="84"/>
    </location>
</feature>
<gene>
    <name evidence="2" type="ORF">CDL12_20469</name>
</gene>
<feature type="region of interest" description="Disordered" evidence="1">
    <location>
        <begin position="347"/>
        <end position="423"/>
    </location>
</feature>
<sequence length="1039" mass="117400">MSNMTTKSDFAQKLLSDLRLRKEKMAATQNSSRQSGQSSRVVHGNSDRSSRGSRQINALESAGSRSRNTSRRSNGSSRSINTNESSSQIVLYEGGQSSKQVRDLSMAIAFAFENSGNLTKIGGSSGNPLVNFFNQFGRRSLDRHKMDITSFNNHSQFPSVSNIHINEISKGVQKLNQILRACSNGLNFDRNSIEVGKQLLKGAVDLEESLRMLANLQEGSKHVTGAQKKSRLKLLEEDEDDQDDKIADEWKLDRPRFSFDKTSRNSNVVRRQQLALSYTDETSGKSKMVLHRRSSSYVQDLSLSTEGKISNNTSSSMSTQEKGRLSNVIAKLMGLEELPVKDDAMCMQNDSKGKQGKVLRKNTKLAEPLDRQSKNGSPLSNDKRPIVTNNTPQIRGSKIQLKAEKSHESPDCSSKMVNSDRNQLRKDLNVLADSTEAVPRPKLANTVKNKQQSRAVVSNEVNGLRSFEDTERNQNLMDNNERQIQGKRANSKAKNSKILNTEDKAHNRTEHKVSENSREKISVDKDIPSNRQKPQDEDVLLQEQVLERTARSEEKRRAEQKSEQLQKRNRIAKNLEGHQVESVIGTTSKRSTAMNSQKKLSHDKSATGNGRSTKATEKIPMKDPPNESHQAIGPVIEISLKTASNQEGFKKEEPSHDLPPREPQFDKQKESSNQVLRKEKPKEAAVTPKKAIPGKVQKNKIPRKIDVLITRRNATVNQSTRPIKQPANMLRDLKQQMHNKNRSSRSMLEQSDSKIKEEKAGISINNESEMSSEPGRQQDKLQSKADQSITLNHPLNDNCDAIALNLGEVSDDLQTVEQPYALTDKQELNQCDQNIGDHEESKELYNLSQHEHKQSPALVRQEPLTEPEKELKEIVIKSQLFLSTSEALFRLNIPISFLHVSDQDNIVADKKLVLDCAYEVMKRKARRHEVTYHPYTKNTISCSKVRSLDDLVKQLCKDLEMLKFYGENESDIATGLYKMLHKDIYNTYPDVNTMWDYEWSTMMSVFPEKEDVIRDVEKHVLNGLLEEISNDLLVITVSV</sequence>
<dbReference type="PANTHER" id="PTHR34282">
    <property type="entry name" value="OS01G0228800 PROTEIN-RELATED"/>
    <property type="match status" value="1"/>
</dbReference>
<dbReference type="OrthoDB" id="761625at2759"/>
<feature type="compositionally biased region" description="Basic residues" evidence="1">
    <location>
        <begin position="354"/>
        <end position="363"/>
    </location>
</feature>
<proteinExistence type="predicted"/>
<feature type="compositionally biased region" description="Polar residues" evidence="1">
    <location>
        <begin position="411"/>
        <end position="421"/>
    </location>
</feature>
<evidence type="ECO:0000313" key="2">
    <source>
        <dbReference type="EMBL" id="PIN06968.1"/>
    </source>
</evidence>
<feature type="compositionally biased region" description="Basic and acidic residues" evidence="1">
    <location>
        <begin position="614"/>
        <end position="626"/>
    </location>
</feature>
<feature type="compositionally biased region" description="Basic and acidic residues" evidence="1">
    <location>
        <begin position="751"/>
        <end position="760"/>
    </location>
</feature>
<feature type="region of interest" description="Disordered" evidence="1">
    <location>
        <begin position="646"/>
        <end position="690"/>
    </location>
</feature>
<protein>
    <recommendedName>
        <fullName evidence="4">DUF3741 domain-containing protein</fullName>
    </recommendedName>
</protein>
<feature type="region of interest" description="Disordered" evidence="1">
    <location>
        <begin position="737"/>
        <end position="785"/>
    </location>
</feature>
<keyword evidence="3" id="KW-1185">Reference proteome</keyword>
<feature type="compositionally biased region" description="Polar residues" evidence="1">
    <location>
        <begin position="446"/>
        <end position="461"/>
    </location>
</feature>
<dbReference type="Proteomes" id="UP000231279">
    <property type="component" value="Unassembled WGS sequence"/>
</dbReference>
<feature type="region of interest" description="Disordered" evidence="1">
    <location>
        <begin position="446"/>
        <end position="541"/>
    </location>
</feature>
<evidence type="ECO:0000256" key="1">
    <source>
        <dbReference type="SAM" id="MobiDB-lite"/>
    </source>
</evidence>
<dbReference type="STRING" id="429701.A0A2G9GNY9"/>
<feature type="compositionally biased region" description="Basic and acidic residues" evidence="1">
    <location>
        <begin position="500"/>
        <end position="536"/>
    </location>
</feature>
<dbReference type="EMBL" id="NKXS01004261">
    <property type="protein sequence ID" value="PIN06968.1"/>
    <property type="molecule type" value="Genomic_DNA"/>
</dbReference>
<feature type="compositionally biased region" description="Basic and acidic residues" evidence="1">
    <location>
        <begin position="648"/>
        <end position="683"/>
    </location>
</feature>
<feature type="compositionally biased region" description="Low complexity" evidence="1">
    <location>
        <begin position="31"/>
        <end position="42"/>
    </location>
</feature>
<comment type="caution">
    <text evidence="2">The sequence shown here is derived from an EMBL/GenBank/DDBJ whole genome shotgun (WGS) entry which is preliminary data.</text>
</comment>
<organism evidence="2 3">
    <name type="scientific">Handroanthus impetiginosus</name>
    <dbReference type="NCBI Taxonomy" id="429701"/>
    <lineage>
        <taxon>Eukaryota</taxon>
        <taxon>Viridiplantae</taxon>
        <taxon>Streptophyta</taxon>
        <taxon>Embryophyta</taxon>
        <taxon>Tracheophyta</taxon>
        <taxon>Spermatophyta</taxon>
        <taxon>Magnoliopsida</taxon>
        <taxon>eudicotyledons</taxon>
        <taxon>Gunneridae</taxon>
        <taxon>Pentapetalae</taxon>
        <taxon>asterids</taxon>
        <taxon>lamiids</taxon>
        <taxon>Lamiales</taxon>
        <taxon>Bignoniaceae</taxon>
        <taxon>Crescentiina</taxon>
        <taxon>Tabebuia alliance</taxon>
        <taxon>Handroanthus</taxon>
    </lineage>
</organism>
<feature type="compositionally biased region" description="Low complexity" evidence="1">
    <location>
        <begin position="63"/>
        <end position="84"/>
    </location>
</feature>
<name>A0A2G9GNY9_9LAMI</name>
<feature type="region of interest" description="Disordered" evidence="1">
    <location>
        <begin position="570"/>
        <end position="631"/>
    </location>
</feature>
<accession>A0A2G9GNY9</accession>
<feature type="compositionally biased region" description="Basic and acidic residues" evidence="1">
    <location>
        <begin position="401"/>
        <end position="410"/>
    </location>
</feature>
<feature type="compositionally biased region" description="Low complexity" evidence="1">
    <location>
        <begin position="762"/>
        <end position="773"/>
    </location>
</feature>
<evidence type="ECO:0008006" key="4">
    <source>
        <dbReference type="Google" id="ProtNLM"/>
    </source>
</evidence>
<dbReference type="AlphaFoldDB" id="A0A2G9GNY9"/>
<feature type="compositionally biased region" description="Polar residues" evidence="1">
    <location>
        <begin position="584"/>
        <end position="598"/>
    </location>
</feature>